<evidence type="ECO:0000256" key="1">
    <source>
        <dbReference type="SAM" id="SignalP"/>
    </source>
</evidence>
<dbReference type="InterPro" id="IPR024535">
    <property type="entry name" value="RHGA/B-epi-like_pectate_lyase"/>
</dbReference>
<dbReference type="OrthoDB" id="1046782at2759"/>
<name>A0A8H3IVJ9_9LECA</name>
<dbReference type="InterPro" id="IPR039279">
    <property type="entry name" value="QRT3-like"/>
</dbReference>
<evidence type="ECO:0000313" key="3">
    <source>
        <dbReference type="EMBL" id="CAF9928494.1"/>
    </source>
</evidence>
<organism evidence="3 4">
    <name type="scientific">Imshaugia aleurites</name>
    <dbReference type="NCBI Taxonomy" id="172621"/>
    <lineage>
        <taxon>Eukaryota</taxon>
        <taxon>Fungi</taxon>
        <taxon>Dikarya</taxon>
        <taxon>Ascomycota</taxon>
        <taxon>Pezizomycotina</taxon>
        <taxon>Lecanoromycetes</taxon>
        <taxon>OSLEUM clade</taxon>
        <taxon>Lecanoromycetidae</taxon>
        <taxon>Lecanorales</taxon>
        <taxon>Lecanorineae</taxon>
        <taxon>Parmeliaceae</taxon>
        <taxon>Imshaugia</taxon>
    </lineage>
</organism>
<dbReference type="Proteomes" id="UP000664534">
    <property type="component" value="Unassembled WGS sequence"/>
</dbReference>
<feature type="domain" description="Rhamnogalacturonase A/B/Epimerase-like pectate lyase" evidence="2">
    <location>
        <begin position="71"/>
        <end position="294"/>
    </location>
</feature>
<proteinExistence type="predicted"/>
<dbReference type="EMBL" id="CAJPDT010000050">
    <property type="protein sequence ID" value="CAF9928494.1"/>
    <property type="molecule type" value="Genomic_DNA"/>
</dbReference>
<keyword evidence="4" id="KW-1185">Reference proteome</keyword>
<feature type="domain" description="Rhamnogalacturonase A/B/Epimerase-like pectate lyase" evidence="2">
    <location>
        <begin position="436"/>
        <end position="501"/>
    </location>
</feature>
<keyword evidence="1" id="KW-0732">Signal</keyword>
<dbReference type="GO" id="GO:0004650">
    <property type="term" value="F:polygalacturonase activity"/>
    <property type="evidence" value="ECO:0007669"/>
    <property type="project" value="InterPro"/>
</dbReference>
<comment type="caution">
    <text evidence="3">The sequence shown here is derived from an EMBL/GenBank/DDBJ whole genome shotgun (WGS) entry which is preliminary data.</text>
</comment>
<dbReference type="SUPFAM" id="SSF51126">
    <property type="entry name" value="Pectin lyase-like"/>
    <property type="match status" value="2"/>
</dbReference>
<dbReference type="Gene3D" id="2.160.20.10">
    <property type="entry name" value="Single-stranded right-handed beta-helix, Pectin lyase-like"/>
    <property type="match status" value="2"/>
</dbReference>
<reference evidence="3" key="1">
    <citation type="submission" date="2021-03" db="EMBL/GenBank/DDBJ databases">
        <authorList>
            <person name="Tagirdzhanova G."/>
        </authorList>
    </citation>
    <scope>NUCLEOTIDE SEQUENCE</scope>
</reference>
<dbReference type="PANTHER" id="PTHR33928:SF2">
    <property type="entry name" value="PECTATE LYASE SUPERFAMILY PROTEIN DOMAIN-CONTAINING PROTEIN-RELATED"/>
    <property type="match status" value="1"/>
</dbReference>
<evidence type="ECO:0000259" key="2">
    <source>
        <dbReference type="Pfam" id="PF12708"/>
    </source>
</evidence>
<feature type="chain" id="PRO_5034377735" description="Rhamnogalacturonase A/B/Epimerase-like pectate lyase domain-containing protein" evidence="1">
    <location>
        <begin position="28"/>
        <end position="804"/>
    </location>
</feature>
<dbReference type="PANTHER" id="PTHR33928">
    <property type="entry name" value="POLYGALACTURONASE QRT3"/>
    <property type="match status" value="1"/>
</dbReference>
<dbReference type="AlphaFoldDB" id="A0A8H3IVJ9"/>
<protein>
    <recommendedName>
        <fullName evidence="2">Rhamnogalacturonase A/B/Epimerase-like pectate lyase domain-containing protein</fullName>
    </recommendedName>
</protein>
<evidence type="ECO:0000313" key="4">
    <source>
        <dbReference type="Proteomes" id="UP000664534"/>
    </source>
</evidence>
<dbReference type="FunFam" id="2.160.20.10:FF:000026">
    <property type="entry name" value="Exo-beta-1,3-glucanase Exg0"/>
    <property type="match status" value="1"/>
</dbReference>
<gene>
    <name evidence="3" type="ORF">IMSHALPRED_007666</name>
</gene>
<accession>A0A8H3IVJ9</accession>
<sequence length="804" mass="84991">MVPFSTAALFVTLRVLLLSVSISRVGAVPVTSTSTNSTAHSKVASTSSSYWVANIQRQGTVAFGDSNYTVFRNVQDYGATGDGSTDDTASINAAISDGDRCGEGCDSSTITPALVYFPPGTYLVSAPLIQYYYTQFVGDAVTIPTIKASASFTGIAVIDSDPYGSGGVNWYTNQNNFYRQIRNFVIDITSMPPASGACIHWQVAQATSLQNIVFEMVQGGTDNAQQGIFMDNGSGGFYSDLVFNGGNYGMFVGNQQFTTRNLTFNNCATAVYMNWNWVWMLKSITVNNCGVGVNMSNTPTNQTVGSVLIQDSKFVGTPKGIITAFSTSGNTPATGNTLVIDNVDFTGSTDAIVSYTGATILAGGSVVSSWAQGNAYTTGDDSSASTGTCASAAASASSTTIQAPLAAPTKPAALLDGSSVFERSKPQYESVPASSFVSVKSAGAKGDGVNDDSASIQAAMNSLTSDQILYFDHGAYVITTTIKVPSNIKMTGEIWPLIMASGTAFANQASPAPVFQVGQPGDVGAVEMSDLIFETKGPAAGAIMVEWNVAETSQGASGMWDVHMRIGGSAGTGLQSDTCAKNPNVTESYNPACEGAYLLLHVTAKATCYLENNWFWVADHELDLADHNQINIYNGRGVLVESQGPVWMYGTSAEHSQLYNFEFANAQDVYAGVIQSETPYMQSNPTALNGGFTPNATYFDPDFSSCNGDAGCEKAWGLRILDSTDILVYGAGLYSFFDNYDQTCLATESCQVNMVSIECSTEVYLWALSTKASTNMVTVDGTGVVNQSDNMDNFCQTIAVFEGA</sequence>
<dbReference type="CDD" id="cd23668">
    <property type="entry name" value="GH55_beta13glucanase-like"/>
    <property type="match status" value="1"/>
</dbReference>
<feature type="signal peptide" evidence="1">
    <location>
        <begin position="1"/>
        <end position="27"/>
    </location>
</feature>
<dbReference type="Pfam" id="PF12708">
    <property type="entry name" value="Pect-lyase_RHGA_epim"/>
    <property type="match status" value="2"/>
</dbReference>
<dbReference type="InterPro" id="IPR011050">
    <property type="entry name" value="Pectin_lyase_fold/virulence"/>
</dbReference>
<dbReference type="InterPro" id="IPR012334">
    <property type="entry name" value="Pectin_lyas_fold"/>
</dbReference>
<dbReference type="FunFam" id="2.160.20.10:FF:000023">
    <property type="entry name" value="Exo-beta-1,3-glucanase Exg0"/>
    <property type="match status" value="1"/>
</dbReference>